<feature type="chain" id="PRO_5029705020" description="DUF305 domain-containing protein" evidence="1">
    <location>
        <begin position="18"/>
        <end position="141"/>
    </location>
</feature>
<accession>A0A7L4YKA2</accession>
<dbReference type="OrthoDB" id="3787764at2"/>
<keyword evidence="1" id="KW-0732">Signal</keyword>
<dbReference type="AlphaFoldDB" id="A0A7L4YKA2"/>
<proteinExistence type="predicted"/>
<dbReference type="KEGG" id="eke:EK0264_02505"/>
<evidence type="ECO:0000313" key="2">
    <source>
        <dbReference type="EMBL" id="QHB99273.1"/>
    </source>
</evidence>
<evidence type="ECO:0008006" key="4">
    <source>
        <dbReference type="Google" id="ProtNLM"/>
    </source>
</evidence>
<dbReference type="Proteomes" id="UP000463857">
    <property type="component" value="Chromosome"/>
</dbReference>
<name>A0A7L4YKA2_9ACTN</name>
<keyword evidence="3" id="KW-1185">Reference proteome</keyword>
<dbReference type="RefSeq" id="WP_159542583.1">
    <property type="nucleotide sequence ID" value="NZ_CP047156.1"/>
</dbReference>
<protein>
    <recommendedName>
        <fullName evidence="4">DUF305 domain-containing protein</fullName>
    </recommendedName>
</protein>
<evidence type="ECO:0000313" key="3">
    <source>
        <dbReference type="Proteomes" id="UP000463857"/>
    </source>
</evidence>
<reference evidence="2 3" key="1">
    <citation type="journal article" date="2018" name="Int. J. Syst. Evol. Microbiol.">
        <title>Epidermidibacterium keratini gen. nov., sp. nov., a member of the family Sporichthyaceae, isolated from keratin epidermis.</title>
        <authorList>
            <person name="Lee D.G."/>
            <person name="Trujillo M.E."/>
            <person name="Kang S."/>
            <person name="Nam J.J."/>
            <person name="Kim Y.J."/>
        </authorList>
    </citation>
    <scope>NUCLEOTIDE SEQUENCE [LARGE SCALE GENOMIC DNA]</scope>
    <source>
        <strain evidence="2 3">EPI-7</strain>
    </source>
</reference>
<feature type="signal peptide" evidence="1">
    <location>
        <begin position="1"/>
        <end position="17"/>
    </location>
</feature>
<organism evidence="2 3">
    <name type="scientific">Epidermidibacterium keratini</name>
    <dbReference type="NCBI Taxonomy" id="1891644"/>
    <lineage>
        <taxon>Bacteria</taxon>
        <taxon>Bacillati</taxon>
        <taxon>Actinomycetota</taxon>
        <taxon>Actinomycetes</taxon>
        <taxon>Sporichthyales</taxon>
        <taxon>Sporichthyaceae</taxon>
        <taxon>Epidermidibacterium</taxon>
    </lineage>
</organism>
<sequence length="141" mass="14621">MVVALCGVLVAMLSACALNSPDATSWRDDAAQATEEVAGQLVVAGRIVEGALEGRVPTTYAAVAASDVEESANQTAQTFAGQQPPASEREQYDAVTGLLSDAGALLAQARIAIVEGDVEQQLLDEIQAVHSELVTKQGELQ</sequence>
<evidence type="ECO:0000256" key="1">
    <source>
        <dbReference type="SAM" id="SignalP"/>
    </source>
</evidence>
<dbReference type="EMBL" id="CP047156">
    <property type="protein sequence ID" value="QHB99273.1"/>
    <property type="molecule type" value="Genomic_DNA"/>
</dbReference>
<dbReference type="InParanoid" id="A0A7L4YKA2"/>
<gene>
    <name evidence="2" type="ORF">EK0264_02505</name>
</gene>